<name>A0A1Y1XGF6_9FUNG</name>
<keyword evidence="1" id="KW-1133">Transmembrane helix</keyword>
<evidence type="ECO:0000313" key="3">
    <source>
        <dbReference type="Proteomes" id="UP000193944"/>
    </source>
</evidence>
<keyword evidence="1" id="KW-0812">Transmembrane</keyword>
<gene>
    <name evidence="2" type="ORF">BCR32DRAFT_111564</name>
</gene>
<dbReference type="AlphaFoldDB" id="A0A1Y1XGF6"/>
<comment type="caution">
    <text evidence="2">The sequence shown here is derived from an EMBL/GenBank/DDBJ whole genome shotgun (WGS) entry which is preliminary data.</text>
</comment>
<proteinExistence type="predicted"/>
<protein>
    <submittedName>
        <fullName evidence="2">Uncharacterized protein</fullName>
    </submittedName>
</protein>
<keyword evidence="1" id="KW-0472">Membrane</keyword>
<dbReference type="EMBL" id="MCFG01000045">
    <property type="protein sequence ID" value="ORX84825.1"/>
    <property type="molecule type" value="Genomic_DNA"/>
</dbReference>
<accession>A0A1Y1XGF6</accession>
<evidence type="ECO:0000313" key="2">
    <source>
        <dbReference type="EMBL" id="ORX84825.1"/>
    </source>
</evidence>
<feature type="transmembrane region" description="Helical" evidence="1">
    <location>
        <begin position="14"/>
        <end position="35"/>
    </location>
</feature>
<dbReference type="Proteomes" id="UP000193944">
    <property type="component" value="Unassembled WGS sequence"/>
</dbReference>
<evidence type="ECO:0000256" key="1">
    <source>
        <dbReference type="SAM" id="Phobius"/>
    </source>
</evidence>
<reference evidence="2 3" key="2">
    <citation type="submission" date="2016-08" db="EMBL/GenBank/DDBJ databases">
        <title>Pervasive Adenine N6-methylation of Active Genes in Fungi.</title>
        <authorList>
            <consortium name="DOE Joint Genome Institute"/>
            <person name="Mondo S.J."/>
            <person name="Dannebaum R.O."/>
            <person name="Kuo R.C."/>
            <person name="Labutti K."/>
            <person name="Haridas S."/>
            <person name="Kuo A."/>
            <person name="Salamov A."/>
            <person name="Ahrendt S.R."/>
            <person name="Lipzen A."/>
            <person name="Sullivan W."/>
            <person name="Andreopoulos W.B."/>
            <person name="Clum A."/>
            <person name="Lindquist E."/>
            <person name="Daum C."/>
            <person name="Ramamoorthy G.K."/>
            <person name="Gryganskyi A."/>
            <person name="Culley D."/>
            <person name="Magnuson J.K."/>
            <person name="James T.Y."/>
            <person name="O'Malley M.A."/>
            <person name="Stajich J.E."/>
            <person name="Spatafora J.W."/>
            <person name="Visel A."/>
            <person name="Grigoriev I.V."/>
        </authorList>
    </citation>
    <scope>NUCLEOTIDE SEQUENCE [LARGE SCALE GENOMIC DNA]</scope>
    <source>
        <strain evidence="2 3">S4</strain>
    </source>
</reference>
<keyword evidence="3" id="KW-1185">Reference proteome</keyword>
<organism evidence="2 3">
    <name type="scientific">Anaeromyces robustus</name>
    <dbReference type="NCBI Taxonomy" id="1754192"/>
    <lineage>
        <taxon>Eukaryota</taxon>
        <taxon>Fungi</taxon>
        <taxon>Fungi incertae sedis</taxon>
        <taxon>Chytridiomycota</taxon>
        <taxon>Chytridiomycota incertae sedis</taxon>
        <taxon>Neocallimastigomycetes</taxon>
        <taxon>Neocallimastigales</taxon>
        <taxon>Neocallimastigaceae</taxon>
        <taxon>Anaeromyces</taxon>
    </lineage>
</organism>
<reference evidence="2 3" key="1">
    <citation type="submission" date="2016-08" db="EMBL/GenBank/DDBJ databases">
        <title>A Parts List for Fungal Cellulosomes Revealed by Comparative Genomics.</title>
        <authorList>
            <consortium name="DOE Joint Genome Institute"/>
            <person name="Haitjema C.H."/>
            <person name="Gilmore S.P."/>
            <person name="Henske J.K."/>
            <person name="Solomon K.V."/>
            <person name="De Groot R."/>
            <person name="Kuo A."/>
            <person name="Mondo S.J."/>
            <person name="Salamov A.A."/>
            <person name="Labutti K."/>
            <person name="Zhao Z."/>
            <person name="Chiniquy J."/>
            <person name="Barry K."/>
            <person name="Brewer H.M."/>
            <person name="Purvine S.O."/>
            <person name="Wright A.T."/>
            <person name="Boxma B."/>
            <person name="Van Alen T."/>
            <person name="Hackstein J.H."/>
            <person name="Baker S.E."/>
            <person name="Grigoriev I.V."/>
            <person name="O'Malley M.A."/>
        </authorList>
    </citation>
    <scope>NUCLEOTIDE SEQUENCE [LARGE SCALE GENOMIC DNA]</scope>
    <source>
        <strain evidence="2 3">S4</strain>
    </source>
</reference>
<sequence>MGFYDHKPLTFNEILAIIVHSISLICLILVIYLTFRRNSLVSFFAVANIGQHISKLLRIIIFSFPMLKAPTWCCYLHAFVNYLTCGMESYIAML</sequence>